<sequence>MEQDQTFKFVLAHQIDRKLVDAVFEGVKLSDVSESLNTCRIESGLLRLPVTFCSLKWTDACFNVLRYFQTVIQPHTGLSGVIIRQYSLTYFPRGQVTSGSLDMPMNNNYYFVIICIKYNSRFPRFMRKELDPISGNCPRPAPRSAPELELEPGQIAVFNGESFVEFPAGYDGTHKTVEGAEEGADGGFAILLCCDKQTTGTGS</sequence>
<gene>
    <name evidence="1" type="ORF">FGG08_006294</name>
</gene>
<accession>A0A9P8I3R1</accession>
<dbReference type="Proteomes" id="UP000698800">
    <property type="component" value="Unassembled WGS sequence"/>
</dbReference>
<evidence type="ECO:0000313" key="1">
    <source>
        <dbReference type="EMBL" id="KAH0536863.1"/>
    </source>
</evidence>
<protein>
    <submittedName>
        <fullName evidence="1">Uncharacterized protein</fullName>
    </submittedName>
</protein>
<comment type="caution">
    <text evidence="1">The sequence shown here is derived from an EMBL/GenBank/DDBJ whole genome shotgun (WGS) entry which is preliminary data.</text>
</comment>
<organism evidence="1 2">
    <name type="scientific">Glutinoglossum americanum</name>
    <dbReference type="NCBI Taxonomy" id="1670608"/>
    <lineage>
        <taxon>Eukaryota</taxon>
        <taxon>Fungi</taxon>
        <taxon>Dikarya</taxon>
        <taxon>Ascomycota</taxon>
        <taxon>Pezizomycotina</taxon>
        <taxon>Geoglossomycetes</taxon>
        <taxon>Geoglossales</taxon>
        <taxon>Geoglossaceae</taxon>
        <taxon>Glutinoglossum</taxon>
    </lineage>
</organism>
<proteinExistence type="predicted"/>
<dbReference type="AlphaFoldDB" id="A0A9P8I3R1"/>
<dbReference type="EMBL" id="JAGHQL010000176">
    <property type="protein sequence ID" value="KAH0536863.1"/>
    <property type="molecule type" value="Genomic_DNA"/>
</dbReference>
<evidence type="ECO:0000313" key="2">
    <source>
        <dbReference type="Proteomes" id="UP000698800"/>
    </source>
</evidence>
<name>A0A9P8I3R1_9PEZI</name>
<reference evidence="1" key="1">
    <citation type="submission" date="2021-03" db="EMBL/GenBank/DDBJ databases">
        <title>Comparative genomics and phylogenomic investigation of the class Geoglossomycetes provide insights into ecological specialization and systematics.</title>
        <authorList>
            <person name="Melie T."/>
            <person name="Pirro S."/>
            <person name="Miller A.N."/>
            <person name="Quandt A."/>
        </authorList>
    </citation>
    <scope>NUCLEOTIDE SEQUENCE</scope>
    <source>
        <strain evidence="1">GBOQ0MN5Z8</strain>
    </source>
</reference>
<keyword evidence="2" id="KW-1185">Reference proteome</keyword>